<protein>
    <recommendedName>
        <fullName evidence="2">ISKra4 family transposase</fullName>
    </recommendedName>
</protein>
<organism evidence="1">
    <name type="scientific">uncultured Nitrospirae bacterium MY2-3C</name>
    <dbReference type="NCBI Taxonomy" id="798577"/>
    <lineage>
        <taxon>Bacteria</taxon>
        <taxon>Pseudomonadati</taxon>
        <taxon>Nitrospirota</taxon>
        <taxon>environmental samples</taxon>
    </lineage>
</organism>
<evidence type="ECO:0008006" key="2">
    <source>
        <dbReference type="Google" id="ProtNLM"/>
    </source>
</evidence>
<dbReference type="NCBIfam" id="NF033572">
    <property type="entry name" value="transpos_ISKra4"/>
    <property type="match status" value="1"/>
</dbReference>
<proteinExistence type="predicted"/>
<accession>D9MNZ9</accession>
<gene>
    <name evidence="1" type="ORF">LW2_0130</name>
</gene>
<dbReference type="AlphaFoldDB" id="D9MNZ9"/>
<dbReference type="EMBL" id="HM454280">
    <property type="protein sequence ID" value="ADI87688.1"/>
    <property type="molecule type" value="Genomic_DNA"/>
</dbReference>
<evidence type="ECO:0000313" key="1">
    <source>
        <dbReference type="EMBL" id="ADI87688.1"/>
    </source>
</evidence>
<reference evidence="1" key="1">
    <citation type="journal article" date="2011" name="Appl. Environ. Microbiol.">
        <title>Metagenomic analysis reveals unexpected subgenomic diversity of magnetotactic bacteria within the phylum Nitrospirae.</title>
        <authorList>
            <person name="Lin W."/>
            <person name="Jogler C."/>
            <person name="Schuler D."/>
            <person name="Pan Y."/>
        </authorList>
    </citation>
    <scope>NUCLEOTIDE SEQUENCE</scope>
</reference>
<sequence>MNNITNTGEETRLRPTSDLEDMLKGAVQTMVGDVFDINTLESNLTELFMILRKKVTEEIFHQIDVEHMECKECGNKMKNKGKKHRKIKGLVDYDIHVRVFYCDKCERYERPLDKIIGNTGRITLEVKEAMVLLGQRIPFEEASSYMEKLLKVGISHESIQELLEGIGEKISKEEEELIADEIDANGYVKDWKDGKPINDIAYMELDGSMVQTREDDWKEVRVGVIFAEKDRLEVDKNHNELYRKKYFSVFNDDKNSLAEFKNRATLEAYNFGFHNYVKHVIVGDGAPWIWDYASTYHPGAIQVLDYYHASEYLCNAINAVQLKDEGQSKQLKDWLWEGKIEEIIKSLEKVPKCKEIEDCLRYYRKNSSRMKYGEYRKEGVDIGSGVIESAHRVVVQVRMKQSGMHWNKKNVQPIVSLRALYLSGRWSNIVTHLKDAA</sequence>
<name>D9MNZ9_9BACT</name>